<protein>
    <submittedName>
        <fullName evidence="2">Uncharacterized protein</fullName>
    </submittedName>
</protein>
<accession>A0A9W6HEI9</accession>
<evidence type="ECO:0000313" key="2">
    <source>
        <dbReference type="EMBL" id="GLJ79054.1"/>
    </source>
</evidence>
<sequence>MGLFTQRPEDPSEWAGLPSEPHRPRSDAELLPDAPPVADPGAAVFGSASGIASIPIPVADPGAGDGGASD</sequence>
<gene>
    <name evidence="2" type="ORF">GCM10017586_07360</name>
</gene>
<name>A0A9W6HEI9_9MICO</name>
<comment type="caution">
    <text evidence="2">The sequence shown here is derived from an EMBL/GenBank/DDBJ whole genome shotgun (WGS) entry which is preliminary data.</text>
</comment>
<feature type="region of interest" description="Disordered" evidence="1">
    <location>
        <begin position="1"/>
        <end position="42"/>
    </location>
</feature>
<reference evidence="2" key="2">
    <citation type="submission" date="2023-01" db="EMBL/GenBank/DDBJ databases">
        <authorList>
            <person name="Sun Q."/>
            <person name="Evtushenko L."/>
        </authorList>
    </citation>
    <scope>NUCLEOTIDE SEQUENCE</scope>
    <source>
        <strain evidence="2">VKM Ac-1447</strain>
    </source>
</reference>
<proteinExistence type="predicted"/>
<keyword evidence="3" id="KW-1185">Reference proteome</keyword>
<dbReference type="AlphaFoldDB" id="A0A9W6HEI9"/>
<dbReference type="RefSeq" id="WP_210004743.1">
    <property type="nucleotide sequence ID" value="NZ_BSEO01000001.1"/>
</dbReference>
<dbReference type="Proteomes" id="UP001142317">
    <property type="component" value="Unassembled WGS sequence"/>
</dbReference>
<dbReference type="EMBL" id="BSEO01000001">
    <property type="protein sequence ID" value="GLJ79054.1"/>
    <property type="molecule type" value="Genomic_DNA"/>
</dbReference>
<reference evidence="2" key="1">
    <citation type="journal article" date="2014" name="Int. J. Syst. Evol. Microbiol.">
        <title>Complete genome sequence of Corynebacterium casei LMG S-19264T (=DSM 44701T), isolated from a smear-ripened cheese.</title>
        <authorList>
            <consortium name="US DOE Joint Genome Institute (JGI-PGF)"/>
            <person name="Walter F."/>
            <person name="Albersmeier A."/>
            <person name="Kalinowski J."/>
            <person name="Ruckert C."/>
        </authorList>
    </citation>
    <scope>NUCLEOTIDE SEQUENCE</scope>
    <source>
        <strain evidence="2">VKM Ac-1447</strain>
    </source>
</reference>
<evidence type="ECO:0000313" key="3">
    <source>
        <dbReference type="Proteomes" id="UP001142317"/>
    </source>
</evidence>
<organism evidence="2 3">
    <name type="scientific">Microbacterium imperiale</name>
    <dbReference type="NCBI Taxonomy" id="33884"/>
    <lineage>
        <taxon>Bacteria</taxon>
        <taxon>Bacillati</taxon>
        <taxon>Actinomycetota</taxon>
        <taxon>Actinomycetes</taxon>
        <taxon>Micrococcales</taxon>
        <taxon>Microbacteriaceae</taxon>
        <taxon>Microbacterium</taxon>
    </lineage>
</organism>
<evidence type="ECO:0000256" key="1">
    <source>
        <dbReference type="SAM" id="MobiDB-lite"/>
    </source>
</evidence>